<keyword evidence="2" id="KW-1185">Reference proteome</keyword>
<dbReference type="EMBL" id="BFAA01002330">
    <property type="protein sequence ID" value="GCB73400.1"/>
    <property type="molecule type" value="Genomic_DNA"/>
</dbReference>
<evidence type="ECO:0000313" key="1">
    <source>
        <dbReference type="EMBL" id="GCB73400.1"/>
    </source>
</evidence>
<organism evidence="1 2">
    <name type="scientific">Scyliorhinus torazame</name>
    <name type="common">Cloudy catshark</name>
    <name type="synonym">Catulus torazame</name>
    <dbReference type="NCBI Taxonomy" id="75743"/>
    <lineage>
        <taxon>Eukaryota</taxon>
        <taxon>Metazoa</taxon>
        <taxon>Chordata</taxon>
        <taxon>Craniata</taxon>
        <taxon>Vertebrata</taxon>
        <taxon>Chondrichthyes</taxon>
        <taxon>Elasmobranchii</taxon>
        <taxon>Galeomorphii</taxon>
        <taxon>Galeoidea</taxon>
        <taxon>Carcharhiniformes</taxon>
        <taxon>Scyliorhinidae</taxon>
        <taxon>Scyliorhinus</taxon>
    </lineage>
</organism>
<name>A0A401PJU6_SCYTO</name>
<accession>A0A401PJU6</accession>
<evidence type="ECO:0000313" key="2">
    <source>
        <dbReference type="Proteomes" id="UP000288216"/>
    </source>
</evidence>
<comment type="caution">
    <text evidence="1">The sequence shown here is derived from an EMBL/GenBank/DDBJ whole genome shotgun (WGS) entry which is preliminary data.</text>
</comment>
<protein>
    <submittedName>
        <fullName evidence="1">Uncharacterized protein</fullName>
    </submittedName>
</protein>
<gene>
    <name evidence="1" type="ORF">scyTo_0006755</name>
</gene>
<dbReference type="Proteomes" id="UP000288216">
    <property type="component" value="Unassembled WGS sequence"/>
</dbReference>
<reference evidence="1 2" key="1">
    <citation type="journal article" date="2018" name="Nat. Ecol. Evol.">
        <title>Shark genomes provide insights into elasmobranch evolution and the origin of vertebrates.</title>
        <authorList>
            <person name="Hara Y"/>
            <person name="Yamaguchi K"/>
            <person name="Onimaru K"/>
            <person name="Kadota M"/>
            <person name="Koyanagi M"/>
            <person name="Keeley SD"/>
            <person name="Tatsumi K"/>
            <person name="Tanaka K"/>
            <person name="Motone F"/>
            <person name="Kageyama Y"/>
            <person name="Nozu R"/>
            <person name="Adachi N"/>
            <person name="Nishimura O"/>
            <person name="Nakagawa R"/>
            <person name="Tanegashima C"/>
            <person name="Kiyatake I"/>
            <person name="Matsumoto R"/>
            <person name="Murakumo K"/>
            <person name="Nishida K"/>
            <person name="Terakita A"/>
            <person name="Kuratani S"/>
            <person name="Sato K"/>
            <person name="Hyodo S Kuraku.S."/>
        </authorList>
    </citation>
    <scope>NUCLEOTIDE SEQUENCE [LARGE SCALE GENOMIC DNA]</scope>
</reference>
<dbReference type="AlphaFoldDB" id="A0A401PJU6"/>
<dbReference type="OrthoDB" id="10598731at2759"/>
<sequence length="94" mass="10533">MTLRAKLLMTLKGIRHLKYKEVSLARLTRFGWLFLRGQRGAHCDSDSYCPCAGASAFTVGSSAKGRLGNRSQTMIPLGECMYAGRKRRKPIQKQ</sequence>
<proteinExistence type="predicted"/>